<dbReference type="OMA" id="RAMGDKP"/>
<dbReference type="PANTHER" id="PTHR14778">
    <property type="entry name" value="KINETOCHORE-ASSOCIATED PROTEIN DSN1 HOMOLOG"/>
    <property type="match status" value="1"/>
</dbReference>
<organism evidence="2 3">
    <name type="scientific">Aspergillus terreus (strain NIH 2624 / FGSC A1156)</name>
    <dbReference type="NCBI Taxonomy" id="341663"/>
    <lineage>
        <taxon>Eukaryota</taxon>
        <taxon>Fungi</taxon>
        <taxon>Dikarya</taxon>
        <taxon>Ascomycota</taxon>
        <taxon>Pezizomycotina</taxon>
        <taxon>Eurotiomycetes</taxon>
        <taxon>Eurotiomycetidae</taxon>
        <taxon>Eurotiales</taxon>
        <taxon>Aspergillaceae</taxon>
        <taxon>Aspergillus</taxon>
        <taxon>Aspergillus subgen. Circumdati</taxon>
    </lineage>
</organism>
<feature type="compositionally biased region" description="Low complexity" evidence="1">
    <location>
        <begin position="69"/>
        <end position="81"/>
    </location>
</feature>
<feature type="region of interest" description="Disordered" evidence="1">
    <location>
        <begin position="375"/>
        <end position="424"/>
    </location>
</feature>
<accession>Q0CQJ8</accession>
<dbReference type="GeneID" id="4318312"/>
<feature type="compositionally biased region" description="Polar residues" evidence="1">
    <location>
        <begin position="388"/>
        <end position="401"/>
    </location>
</feature>
<feature type="compositionally biased region" description="Basic and acidic residues" evidence="1">
    <location>
        <begin position="97"/>
        <end position="118"/>
    </location>
</feature>
<feature type="compositionally biased region" description="Polar residues" evidence="1">
    <location>
        <begin position="446"/>
        <end position="463"/>
    </location>
</feature>
<sequence length="562" mass="61747">MATSQTQARPASSAASGGTGRKGTRSSARLSLNSQERTDENGRTKRKGAFDEDVEGFQFSFKSKKAKPSVEPVPEVPQPAEDTIPKPSPRRGRPPKKRAEEKAELPAESKKRSAEAPSKKQSRGTAKVAAPEPEPEPPTDTRSTRKRDHLESIPSEKKRKKGRSRTSNANDHRNGYVSPEPHSTTATIALPMADTPVIQRNKEMRGAAKGSKGNRRSSLGMRGRRASSLIDSGASNGEEDFQRFLRGGVLTGITALPHKEVNAADFYKHIAADLPEPRRMRQLLIWCATRAMGQKPSGSRSEDESARLAARVIQEELLKDFSTNSELSNWFAREDVNPPAVVVKKPNPKNVQNTDKIKELEEQIQKLQRERQALNALLRPPTIPSIKTDAQQSTRLSGQELSKSDPKRPTNGLPPAPGSIDSSLLDPSQRKLFELLGSEATKRSTSEASQAERQSAETSMSASLTPAIVSTRLSRITTTLAPTLDSFAAGMHDIELYRAMSDTVSSRVLRICAERLDERDARNAMRRLAIEGDGSSKELSLRQRPKEDLGLILGALSRLERR</sequence>
<dbReference type="STRING" id="341663.Q0CQJ8"/>
<evidence type="ECO:0000313" key="2">
    <source>
        <dbReference type="EMBL" id="EAU35838.1"/>
    </source>
</evidence>
<dbReference type="InterPro" id="IPR013218">
    <property type="entry name" value="Dsn1/Mis13"/>
</dbReference>
<feature type="region of interest" description="Disordered" evidence="1">
    <location>
        <begin position="437"/>
        <end position="463"/>
    </location>
</feature>
<gene>
    <name evidence="2" type="ORF">ATEG_04036</name>
</gene>
<proteinExistence type="predicted"/>
<dbReference type="Pfam" id="PF08202">
    <property type="entry name" value="MIS13"/>
    <property type="match status" value="1"/>
</dbReference>
<evidence type="ECO:0000256" key="1">
    <source>
        <dbReference type="SAM" id="MobiDB-lite"/>
    </source>
</evidence>
<name>Q0CQJ8_ASPTN</name>
<protein>
    <recommendedName>
        <fullName evidence="4">Kinetochore protein mis13</fullName>
    </recommendedName>
</protein>
<feature type="region of interest" description="Disordered" evidence="1">
    <location>
        <begin position="1"/>
        <end position="190"/>
    </location>
</feature>
<dbReference type="OrthoDB" id="3364649at2759"/>
<dbReference type="AlphaFoldDB" id="Q0CQJ8"/>
<dbReference type="HOGENOM" id="CLU_021697_0_0_1"/>
<feature type="region of interest" description="Disordered" evidence="1">
    <location>
        <begin position="203"/>
        <end position="223"/>
    </location>
</feature>
<evidence type="ECO:0000313" key="3">
    <source>
        <dbReference type="Proteomes" id="UP000007963"/>
    </source>
</evidence>
<evidence type="ECO:0008006" key="4">
    <source>
        <dbReference type="Google" id="ProtNLM"/>
    </source>
</evidence>
<dbReference type="GO" id="GO:0051301">
    <property type="term" value="P:cell division"/>
    <property type="evidence" value="ECO:0007669"/>
    <property type="project" value="InterPro"/>
</dbReference>
<dbReference type="GO" id="GO:0007059">
    <property type="term" value="P:chromosome segregation"/>
    <property type="evidence" value="ECO:0007669"/>
    <property type="project" value="InterPro"/>
</dbReference>
<reference evidence="3" key="1">
    <citation type="submission" date="2005-09" db="EMBL/GenBank/DDBJ databases">
        <title>Annotation of the Aspergillus terreus NIH2624 genome.</title>
        <authorList>
            <person name="Birren B.W."/>
            <person name="Lander E.S."/>
            <person name="Galagan J.E."/>
            <person name="Nusbaum C."/>
            <person name="Devon K."/>
            <person name="Henn M."/>
            <person name="Ma L.-J."/>
            <person name="Jaffe D.B."/>
            <person name="Butler J."/>
            <person name="Alvarez P."/>
            <person name="Gnerre S."/>
            <person name="Grabherr M."/>
            <person name="Kleber M."/>
            <person name="Mauceli E.W."/>
            <person name="Brockman W."/>
            <person name="Rounsley S."/>
            <person name="Young S.K."/>
            <person name="LaButti K."/>
            <person name="Pushparaj V."/>
            <person name="DeCaprio D."/>
            <person name="Crawford M."/>
            <person name="Koehrsen M."/>
            <person name="Engels R."/>
            <person name="Montgomery P."/>
            <person name="Pearson M."/>
            <person name="Howarth C."/>
            <person name="Larson L."/>
            <person name="Luoma S."/>
            <person name="White J."/>
            <person name="Alvarado L."/>
            <person name="Kodira C.D."/>
            <person name="Zeng Q."/>
            <person name="Oleary S."/>
            <person name="Yandava C."/>
            <person name="Denning D.W."/>
            <person name="Nierman W.C."/>
            <person name="Milne T."/>
            <person name="Madden K."/>
        </authorList>
    </citation>
    <scope>NUCLEOTIDE SEQUENCE [LARGE SCALE GENOMIC DNA]</scope>
    <source>
        <strain evidence="3">NIH 2624 / FGSC A1156</strain>
    </source>
</reference>
<dbReference type="GO" id="GO:0000444">
    <property type="term" value="C:MIS12/MIND type complex"/>
    <property type="evidence" value="ECO:0007669"/>
    <property type="project" value="InterPro"/>
</dbReference>
<dbReference type="PANTHER" id="PTHR14778:SF2">
    <property type="entry name" value="KINETOCHORE-ASSOCIATED PROTEIN DSN1 HOMOLOG"/>
    <property type="match status" value="1"/>
</dbReference>
<dbReference type="EMBL" id="CH476598">
    <property type="protein sequence ID" value="EAU35838.1"/>
    <property type="molecule type" value="Genomic_DNA"/>
</dbReference>
<dbReference type="RefSeq" id="XP_001213214.1">
    <property type="nucleotide sequence ID" value="XM_001213214.1"/>
</dbReference>
<dbReference type="Proteomes" id="UP000007963">
    <property type="component" value="Unassembled WGS sequence"/>
</dbReference>
<dbReference type="eggNOG" id="ENOG502S2VJ">
    <property type="taxonomic scope" value="Eukaryota"/>
</dbReference>
<dbReference type="VEuPathDB" id="FungiDB:ATEG_04036"/>